<feature type="transmembrane region" description="Helical" evidence="1">
    <location>
        <begin position="138"/>
        <end position="159"/>
    </location>
</feature>
<reference evidence="3 4" key="1">
    <citation type="journal article" date="2019" name="Nat. Ecol. Evol.">
        <title>Megaphylogeny resolves global patterns of mushroom evolution.</title>
        <authorList>
            <person name="Varga T."/>
            <person name="Krizsan K."/>
            <person name="Foldi C."/>
            <person name="Dima B."/>
            <person name="Sanchez-Garcia M."/>
            <person name="Sanchez-Ramirez S."/>
            <person name="Szollosi G.J."/>
            <person name="Szarkandi J.G."/>
            <person name="Papp V."/>
            <person name="Albert L."/>
            <person name="Andreopoulos W."/>
            <person name="Angelini C."/>
            <person name="Antonin V."/>
            <person name="Barry K.W."/>
            <person name="Bougher N.L."/>
            <person name="Buchanan P."/>
            <person name="Buyck B."/>
            <person name="Bense V."/>
            <person name="Catcheside P."/>
            <person name="Chovatia M."/>
            <person name="Cooper J."/>
            <person name="Damon W."/>
            <person name="Desjardin D."/>
            <person name="Finy P."/>
            <person name="Geml J."/>
            <person name="Haridas S."/>
            <person name="Hughes K."/>
            <person name="Justo A."/>
            <person name="Karasinski D."/>
            <person name="Kautmanova I."/>
            <person name="Kiss B."/>
            <person name="Kocsube S."/>
            <person name="Kotiranta H."/>
            <person name="LaButti K.M."/>
            <person name="Lechner B.E."/>
            <person name="Liimatainen K."/>
            <person name="Lipzen A."/>
            <person name="Lukacs Z."/>
            <person name="Mihaltcheva S."/>
            <person name="Morgado L.N."/>
            <person name="Niskanen T."/>
            <person name="Noordeloos M.E."/>
            <person name="Ohm R.A."/>
            <person name="Ortiz-Santana B."/>
            <person name="Ovrebo C."/>
            <person name="Racz N."/>
            <person name="Riley R."/>
            <person name="Savchenko A."/>
            <person name="Shiryaev A."/>
            <person name="Soop K."/>
            <person name="Spirin V."/>
            <person name="Szebenyi C."/>
            <person name="Tomsovsky M."/>
            <person name="Tulloss R.E."/>
            <person name="Uehling J."/>
            <person name="Grigoriev I.V."/>
            <person name="Vagvolgyi C."/>
            <person name="Papp T."/>
            <person name="Martin F.M."/>
            <person name="Miettinen O."/>
            <person name="Hibbett D.S."/>
            <person name="Nagy L.G."/>
        </authorList>
    </citation>
    <scope>NUCLEOTIDE SEQUENCE [LARGE SCALE GENOMIC DNA]</scope>
    <source>
        <strain evidence="3 4">HHB13444</strain>
    </source>
</reference>
<dbReference type="InParanoid" id="A0A5C3P338"/>
<dbReference type="EMBL" id="ML211358">
    <property type="protein sequence ID" value="TFK83881.1"/>
    <property type="molecule type" value="Genomic_DNA"/>
</dbReference>
<accession>A0A5C3P338</accession>
<dbReference type="Pfam" id="PF20151">
    <property type="entry name" value="DUF6533"/>
    <property type="match status" value="1"/>
</dbReference>
<dbReference type="STRING" id="1314778.A0A5C3P338"/>
<feature type="domain" description="DUF6533" evidence="2">
    <location>
        <begin position="23"/>
        <end position="68"/>
    </location>
</feature>
<dbReference type="Proteomes" id="UP000308197">
    <property type="component" value="Unassembled WGS sequence"/>
</dbReference>
<evidence type="ECO:0000313" key="4">
    <source>
        <dbReference type="Proteomes" id="UP000308197"/>
    </source>
</evidence>
<name>A0A5C3P338_9APHY</name>
<feature type="transmembrane region" description="Helical" evidence="1">
    <location>
        <begin position="58"/>
        <end position="81"/>
    </location>
</feature>
<dbReference type="InterPro" id="IPR045340">
    <property type="entry name" value="DUF6533"/>
</dbReference>
<feature type="transmembrane region" description="Helical" evidence="1">
    <location>
        <begin position="20"/>
        <end position="37"/>
    </location>
</feature>
<organism evidence="3 4">
    <name type="scientific">Polyporus arcularius HHB13444</name>
    <dbReference type="NCBI Taxonomy" id="1314778"/>
    <lineage>
        <taxon>Eukaryota</taxon>
        <taxon>Fungi</taxon>
        <taxon>Dikarya</taxon>
        <taxon>Basidiomycota</taxon>
        <taxon>Agaricomycotina</taxon>
        <taxon>Agaricomycetes</taxon>
        <taxon>Polyporales</taxon>
        <taxon>Polyporaceae</taxon>
        <taxon>Polyporus</taxon>
    </lineage>
</organism>
<gene>
    <name evidence="3" type="ORF">K466DRAFT_602495</name>
</gene>
<evidence type="ECO:0000313" key="3">
    <source>
        <dbReference type="EMBL" id="TFK83881.1"/>
    </source>
</evidence>
<evidence type="ECO:0000259" key="2">
    <source>
        <dbReference type="Pfam" id="PF20151"/>
    </source>
</evidence>
<keyword evidence="1" id="KW-1133">Transmembrane helix</keyword>
<feature type="transmembrane region" description="Helical" evidence="1">
    <location>
        <begin position="179"/>
        <end position="201"/>
    </location>
</feature>
<evidence type="ECO:0000256" key="1">
    <source>
        <dbReference type="SAM" id="Phobius"/>
    </source>
</evidence>
<keyword evidence="1" id="KW-0472">Membrane</keyword>
<proteinExistence type="predicted"/>
<keyword evidence="1" id="KW-0812">Transmembrane</keyword>
<sequence>MSSDADDAAATVALFDSFYTIDYCAVASSVIFIYDALITLDREVAYLWTAKRVGGASLLFLANKWISMAVYVMVLVGFTSFPSDKVSYGYQVSGVNSPPLGCVYEDNTTVALDLKFVSFNLIKCIGSDSVQGDRTVVIIARVPLIAADILLIYITWTMLKGRAALTHFQQSKRLTLSDVLFRGGVIYFVILFILNVLHLVLTAAPVAIDNGYGSFVTAFTAPYVSHFNGNIITAILTSRFLLALQEANQTVVRLDPDDPLHSSRNPWDSGTPSFISSLGGFVNPARLARSDDDDGFVELTMYYGH</sequence>
<keyword evidence="4" id="KW-1185">Reference proteome</keyword>
<protein>
    <recommendedName>
        <fullName evidence="2">DUF6533 domain-containing protein</fullName>
    </recommendedName>
</protein>
<dbReference type="AlphaFoldDB" id="A0A5C3P338"/>